<evidence type="ECO:0000313" key="2">
    <source>
        <dbReference type="EMBL" id="MFB9631363.1"/>
    </source>
</evidence>
<evidence type="ECO:0000256" key="1">
    <source>
        <dbReference type="SAM" id="MobiDB-lite"/>
    </source>
</evidence>
<gene>
    <name evidence="2" type="ORF">ACFFSA_50605</name>
</gene>
<accession>A0ABV5SI48</accession>
<dbReference type="Proteomes" id="UP001589532">
    <property type="component" value="Unassembled WGS sequence"/>
</dbReference>
<reference evidence="2 3" key="1">
    <citation type="submission" date="2024-09" db="EMBL/GenBank/DDBJ databases">
        <authorList>
            <person name="Sun Q."/>
            <person name="Mori K."/>
        </authorList>
    </citation>
    <scope>NUCLEOTIDE SEQUENCE [LARGE SCALE GENOMIC DNA]</scope>
    <source>
        <strain evidence="2 3">JCM 3143</strain>
    </source>
</reference>
<feature type="region of interest" description="Disordered" evidence="1">
    <location>
        <begin position="399"/>
        <end position="456"/>
    </location>
</feature>
<comment type="caution">
    <text evidence="2">The sequence shown here is derived from an EMBL/GenBank/DDBJ whole genome shotgun (WGS) entry which is preliminary data.</text>
</comment>
<protein>
    <recommendedName>
        <fullName evidence="4">DUF935 family protein</fullName>
    </recommendedName>
</protein>
<evidence type="ECO:0008006" key="4">
    <source>
        <dbReference type="Google" id="ProtNLM"/>
    </source>
</evidence>
<feature type="compositionally biased region" description="Low complexity" evidence="1">
    <location>
        <begin position="443"/>
        <end position="456"/>
    </location>
</feature>
<dbReference type="Pfam" id="PF06074">
    <property type="entry name" value="Portal_Mu"/>
    <property type="match status" value="1"/>
</dbReference>
<evidence type="ECO:0000313" key="3">
    <source>
        <dbReference type="Proteomes" id="UP001589532"/>
    </source>
</evidence>
<proteinExistence type="predicted"/>
<dbReference type="InterPro" id="IPR009279">
    <property type="entry name" value="Portal_Mu"/>
</dbReference>
<dbReference type="RefSeq" id="WP_344999989.1">
    <property type="nucleotide sequence ID" value="NZ_BAAAXV010000009.1"/>
</dbReference>
<sequence>MASIPTSDIGGLASIVGGWWIDDWLEVLPDLTWPLSVHTYARMRHDPQLAGVLAAYTLPIRRAVWQLDPAGCRDEVVAMVADDLGLPIKGADEKPGPARRRGVSWSEHVRMALLSLVFGHMVFERRYEIRRGQARLVSLGERMPHTIDEIELARDGTVRWVSQDVAGSGRPIPADRLVWYVHAREGANWAGRSVMRASYGPWLLKHELWRVHATSIRRFGMGIPSVEAPSGATANQVAEAQRLASSMRAGDQAGIGLPPNFKLSLTGMTGSAPDALAYITYLDQQMSRSALAGLMDLGNTPNGSRALGQSFLDLFLLSLQAVADEIADVATSGHPALPGIVTQLVDFNFGEDEPAPRVIASDVGTRHEVTAEALQMLLSVGAITADDELEAYVRQAMRLPEKAEDAPPPPRRPGPDEPEPEPGLEQEEDQQRRAVPRRRSLARQRGPQAAAGARRQLTLDEADSGVDPDAIQSLWQEALDTLIAAWVAVSQAWRDALADQVKTVVDAGDLPSLARMELDTGDAEQLLTDAMTDLAAASAEQMAAEAAAQQVEVEPPPVDEDHLGAIAAALSVLLAAWLAGAAAREALRLAVPGVGGDQVANAVIEHLEGLSDAFLREQLGGALSTAQMAGRIAVLEAAPPARYQGLEVLDSNTCGPCRDVDGRLFDGLGEAKAAYAPGGYIDCQGRLRCRGTVIAIWDPA</sequence>
<organism evidence="2 3">
    <name type="scientific">Nonomuraea helvata</name>
    <dbReference type="NCBI Taxonomy" id="37484"/>
    <lineage>
        <taxon>Bacteria</taxon>
        <taxon>Bacillati</taxon>
        <taxon>Actinomycetota</taxon>
        <taxon>Actinomycetes</taxon>
        <taxon>Streptosporangiales</taxon>
        <taxon>Streptosporangiaceae</taxon>
        <taxon>Nonomuraea</taxon>
    </lineage>
</organism>
<name>A0ABV5SI48_9ACTN</name>
<keyword evidence="3" id="KW-1185">Reference proteome</keyword>
<feature type="compositionally biased region" description="Acidic residues" evidence="1">
    <location>
        <begin position="416"/>
        <end position="428"/>
    </location>
</feature>
<dbReference type="EMBL" id="JBHMBW010000104">
    <property type="protein sequence ID" value="MFB9631363.1"/>
    <property type="molecule type" value="Genomic_DNA"/>
</dbReference>